<dbReference type="Proteomes" id="UP000406184">
    <property type="component" value="Unassembled WGS sequence"/>
</dbReference>
<dbReference type="RefSeq" id="WP_158398195.1">
    <property type="nucleotide sequence ID" value="NZ_CABHMY010000087.1"/>
</dbReference>
<dbReference type="AlphaFoldDB" id="A0A564SSU6"/>
<protein>
    <recommendedName>
        <fullName evidence="3">DUF4869 domain-containing protein</fullName>
    </recommendedName>
</protein>
<dbReference type="Pfam" id="PF16163">
    <property type="entry name" value="DUF4869"/>
    <property type="match status" value="1"/>
</dbReference>
<accession>A0A564SSU6</accession>
<proteinExistence type="predicted"/>
<evidence type="ECO:0000313" key="1">
    <source>
        <dbReference type="EMBL" id="VUW98266.1"/>
    </source>
</evidence>
<reference evidence="1 2" key="1">
    <citation type="submission" date="2019-07" db="EMBL/GenBank/DDBJ databases">
        <authorList>
            <person name="Hibberd C M."/>
            <person name="Gehrig L. J."/>
            <person name="Chang H.-W."/>
            <person name="Venkatesh S."/>
        </authorList>
    </citation>
    <scope>NUCLEOTIDE SEQUENCE [LARGE SCALE GENOMIC DNA]</scope>
    <source>
        <strain evidence="1">Faecalibacterium_prausnitzii_JG_BgPS064</strain>
    </source>
</reference>
<evidence type="ECO:0008006" key="3">
    <source>
        <dbReference type="Google" id="ProtNLM"/>
    </source>
</evidence>
<gene>
    <name evidence="1" type="ORF">FPPS064S07_02441</name>
</gene>
<sequence length="145" mass="16199">MLSIYFGDMPQAIYNTPTYFNNVYLDSWLEDALDQRMIKAVDKGEVCGPNAVETKALGLIPPTKLSGGVKTLMLIHNLPDKVFNASNCGNNCARWILEIAKKQNVTINLRHIMDFGNRKLKIKVLNNGQIVDNMGDLAEIAARYV</sequence>
<dbReference type="InterPro" id="IPR032360">
    <property type="entry name" value="DUF4869"/>
</dbReference>
<dbReference type="EMBL" id="CABHMY010000087">
    <property type="protein sequence ID" value="VUW98266.1"/>
    <property type="molecule type" value="Genomic_DNA"/>
</dbReference>
<name>A0A564SSU6_9FIRM</name>
<keyword evidence="2" id="KW-1185">Reference proteome</keyword>
<evidence type="ECO:0000313" key="2">
    <source>
        <dbReference type="Proteomes" id="UP000406184"/>
    </source>
</evidence>
<organism evidence="1 2">
    <name type="scientific">Faecalibacterium prausnitzii</name>
    <dbReference type="NCBI Taxonomy" id="853"/>
    <lineage>
        <taxon>Bacteria</taxon>
        <taxon>Bacillati</taxon>
        <taxon>Bacillota</taxon>
        <taxon>Clostridia</taxon>
        <taxon>Eubacteriales</taxon>
        <taxon>Oscillospiraceae</taxon>
        <taxon>Faecalibacterium</taxon>
    </lineage>
</organism>